<dbReference type="PRINTS" id="PR00344">
    <property type="entry name" value="BCTRLSENSOR"/>
</dbReference>
<keyword evidence="14" id="KW-0812">Transmembrane</keyword>
<dbReference type="InterPro" id="IPR001789">
    <property type="entry name" value="Sig_transdc_resp-reg_receiver"/>
</dbReference>
<keyword evidence="5" id="KW-0547">Nucleotide-binding</keyword>
<dbReference type="Pfam" id="PF11845">
    <property type="entry name" value="Tll0287-like"/>
    <property type="match status" value="1"/>
</dbReference>
<protein>
    <recommendedName>
        <fullName evidence="11">Sensory/regulatory protein RpfC</fullName>
        <ecNumber evidence="2">2.7.13.3</ecNumber>
    </recommendedName>
    <alternativeName>
        <fullName evidence="12">Virulence sensor protein BvgS</fullName>
    </alternativeName>
</protein>
<keyword evidence="3 13" id="KW-0597">Phosphoprotein</keyword>
<evidence type="ECO:0000256" key="6">
    <source>
        <dbReference type="ARBA" id="ARBA00022777"/>
    </source>
</evidence>
<feature type="transmembrane region" description="Helical" evidence="14">
    <location>
        <begin position="214"/>
        <end position="233"/>
    </location>
</feature>
<dbReference type="SMART" id="SM00387">
    <property type="entry name" value="HATPase_c"/>
    <property type="match status" value="1"/>
</dbReference>
<dbReference type="FunFam" id="1.10.287.130:FF:000002">
    <property type="entry name" value="Two-component osmosensing histidine kinase"/>
    <property type="match status" value="1"/>
</dbReference>
<dbReference type="EMBL" id="MTHD01000007">
    <property type="protein sequence ID" value="OMG51865.1"/>
    <property type="molecule type" value="Genomic_DNA"/>
</dbReference>
<gene>
    <name evidence="17" type="ORF">BJN45_16735</name>
</gene>
<dbReference type="FunFam" id="3.30.565.10:FF:000010">
    <property type="entry name" value="Sensor histidine kinase RcsC"/>
    <property type="match status" value="1"/>
</dbReference>
<feature type="domain" description="Response regulatory" evidence="16">
    <location>
        <begin position="539"/>
        <end position="655"/>
    </location>
</feature>
<dbReference type="OrthoDB" id="8552871at2"/>
<evidence type="ECO:0000256" key="3">
    <source>
        <dbReference type="ARBA" id="ARBA00022553"/>
    </source>
</evidence>
<dbReference type="InterPro" id="IPR036097">
    <property type="entry name" value="HisK_dim/P_sf"/>
</dbReference>
<dbReference type="SMART" id="SM00388">
    <property type="entry name" value="HisKA"/>
    <property type="match status" value="1"/>
</dbReference>
<keyword evidence="18" id="KW-1185">Reference proteome</keyword>
<sequence length="656" mass="72524">MAYGNLTLRLSILTAIIWTAVLALSLAWNLRQVREQAMSIAYSEARANLNKDISFRRWGTLHGGVYVPITETQKSVPWLSHVPGRDVTTSDGRELTLLNPASMLRQMMDFYADEYGIRGRITGLKYLNPGNAPDDWERRQLEAFTRGDRNEVWEVTEIGGEPYLRYLRAMYMEDGCSKCHAILGYKTGDMRGATGLNLPLAPYLARIDESRMQLGLSHALIWLIGMAGIALGARMSARWDREREMAQRELLHHRDQLESQVEERTLALSVAKEAAEAASRAKSTFLANMSHELRTPMNGIMGMLDLAYKRSTDDKVREQLVKAKHSSKILLAVINDILDLSKIEAERLVLESTEFKLGEVLENVTSLMSERVIEKGLQLRVEVLPELAGQTLQGDPLRLGQVLLNLIGNAVKFTTAGSVTICVRPLEEDAGALLLRFEVKDTGIGISPADQLRLFSPFEQADSSTTRKYGGSGLGLAICKQLSQLMGGEIGVDSTPGQGSTFWFTARLAKCQGTDQPSSLPPQPVAADTGVRRDFTGVRVLLAEDEPINQEVSRCLLEDVGFVVDLAVDGLAAVELASSRSYELILMDMQMPNMNGLDAARAIRSGVLNWQTPILAMTANAFDEDRKTCLDAGMNDHIAKPVDPERLYATLARWLG</sequence>
<evidence type="ECO:0000256" key="2">
    <source>
        <dbReference type="ARBA" id="ARBA00012438"/>
    </source>
</evidence>
<evidence type="ECO:0000259" key="16">
    <source>
        <dbReference type="PROSITE" id="PS50110"/>
    </source>
</evidence>
<dbReference type="PROSITE" id="PS50109">
    <property type="entry name" value="HIS_KIN"/>
    <property type="match status" value="1"/>
</dbReference>
<dbReference type="GO" id="GO:0005524">
    <property type="term" value="F:ATP binding"/>
    <property type="evidence" value="ECO:0007669"/>
    <property type="project" value="UniProtKB-KW"/>
</dbReference>
<organism evidence="17 18">
    <name type="scientific">Azonexus hydrophilus</name>
    <dbReference type="NCBI Taxonomy" id="418702"/>
    <lineage>
        <taxon>Bacteria</taxon>
        <taxon>Pseudomonadati</taxon>
        <taxon>Pseudomonadota</taxon>
        <taxon>Betaproteobacteria</taxon>
        <taxon>Rhodocyclales</taxon>
        <taxon>Azonexaceae</taxon>
        <taxon>Azonexus</taxon>
    </lineage>
</organism>
<dbReference type="InterPro" id="IPR011006">
    <property type="entry name" value="CheY-like_superfamily"/>
</dbReference>
<dbReference type="Pfam" id="PF02518">
    <property type="entry name" value="HATPase_c"/>
    <property type="match status" value="1"/>
</dbReference>
<keyword evidence="8" id="KW-0902">Two-component regulatory system</keyword>
<dbReference type="InterPro" id="IPR003661">
    <property type="entry name" value="HisK_dim/P_dom"/>
</dbReference>
<keyword evidence="14" id="KW-1133">Transmembrane helix</keyword>
<evidence type="ECO:0000256" key="14">
    <source>
        <dbReference type="SAM" id="Phobius"/>
    </source>
</evidence>
<dbReference type="PROSITE" id="PS50110">
    <property type="entry name" value="RESPONSE_REGULATORY"/>
    <property type="match status" value="1"/>
</dbReference>
<keyword evidence="4" id="KW-0808">Transferase</keyword>
<dbReference type="Pfam" id="PF00512">
    <property type="entry name" value="HisKA"/>
    <property type="match status" value="1"/>
</dbReference>
<evidence type="ECO:0000256" key="8">
    <source>
        <dbReference type="ARBA" id="ARBA00023012"/>
    </source>
</evidence>
<feature type="modified residue" description="4-aspartylphosphate" evidence="13">
    <location>
        <position position="588"/>
    </location>
</feature>
<evidence type="ECO:0000256" key="12">
    <source>
        <dbReference type="ARBA" id="ARBA00070152"/>
    </source>
</evidence>
<evidence type="ECO:0000256" key="13">
    <source>
        <dbReference type="PROSITE-ProRule" id="PRU00169"/>
    </source>
</evidence>
<dbReference type="InterPro" id="IPR021796">
    <property type="entry name" value="Tll0287-like_dom"/>
</dbReference>
<keyword evidence="7" id="KW-0067">ATP-binding</keyword>
<evidence type="ECO:0000313" key="17">
    <source>
        <dbReference type="EMBL" id="OMG51865.1"/>
    </source>
</evidence>
<dbReference type="RefSeq" id="WP_076097327.1">
    <property type="nucleotide sequence ID" value="NZ_MTHD01000007.1"/>
</dbReference>
<dbReference type="InterPro" id="IPR003594">
    <property type="entry name" value="HATPase_dom"/>
</dbReference>
<reference evidence="17 18" key="1">
    <citation type="submission" date="2016-10" db="EMBL/GenBank/DDBJ databases">
        <title>Alkaliphiles isolated from bioreactors.</title>
        <authorList>
            <person name="Salah Z."/>
            <person name="Rout S.P."/>
            <person name="Humphreys P.N."/>
        </authorList>
    </citation>
    <scope>NUCLEOTIDE SEQUENCE [LARGE SCALE GENOMIC DNA]</scope>
    <source>
        <strain evidence="17 18">ZS02</strain>
    </source>
</reference>
<proteinExistence type="predicted"/>
<dbReference type="EC" id="2.7.13.3" evidence="2"/>
<evidence type="ECO:0000259" key="15">
    <source>
        <dbReference type="PROSITE" id="PS50109"/>
    </source>
</evidence>
<keyword evidence="6" id="KW-0418">Kinase</keyword>
<evidence type="ECO:0000256" key="9">
    <source>
        <dbReference type="ARBA" id="ARBA00058004"/>
    </source>
</evidence>
<dbReference type="InterPro" id="IPR004358">
    <property type="entry name" value="Sig_transdc_His_kin-like_C"/>
</dbReference>
<comment type="caution">
    <text evidence="17">The sequence shown here is derived from an EMBL/GenBank/DDBJ whole genome shotgun (WGS) entry which is preliminary data.</text>
</comment>
<name>A0A1R1HZD6_9RHOO</name>
<dbReference type="GO" id="GO:0000155">
    <property type="term" value="F:phosphorelay sensor kinase activity"/>
    <property type="evidence" value="ECO:0007669"/>
    <property type="project" value="InterPro"/>
</dbReference>
<dbReference type="SUPFAM" id="SSF47384">
    <property type="entry name" value="Homodimeric domain of signal transducing histidine kinase"/>
    <property type="match status" value="1"/>
</dbReference>
<accession>A0A1R1HZD6</accession>
<comment type="function">
    <text evidence="9">Member of the two-component regulatory system BvgS/BvgA. Phosphorylates BvgA via a four-step phosphorelay in response to environmental signals.</text>
</comment>
<dbReference type="CDD" id="cd16922">
    <property type="entry name" value="HATPase_EvgS-ArcB-TorS-like"/>
    <property type="match status" value="1"/>
</dbReference>
<dbReference type="Pfam" id="PF00072">
    <property type="entry name" value="Response_reg"/>
    <property type="match status" value="1"/>
</dbReference>
<evidence type="ECO:0000256" key="7">
    <source>
        <dbReference type="ARBA" id="ARBA00022840"/>
    </source>
</evidence>
<evidence type="ECO:0000256" key="11">
    <source>
        <dbReference type="ARBA" id="ARBA00068150"/>
    </source>
</evidence>
<keyword evidence="14" id="KW-0472">Membrane</keyword>
<dbReference type="PANTHER" id="PTHR45339">
    <property type="entry name" value="HYBRID SIGNAL TRANSDUCTION HISTIDINE KINASE J"/>
    <property type="match status" value="1"/>
</dbReference>
<dbReference type="SUPFAM" id="SSF52172">
    <property type="entry name" value="CheY-like"/>
    <property type="match status" value="1"/>
</dbReference>
<feature type="domain" description="Histidine kinase" evidence="15">
    <location>
        <begin position="288"/>
        <end position="510"/>
    </location>
</feature>
<feature type="transmembrane region" description="Helical" evidence="14">
    <location>
        <begin position="6"/>
        <end position="28"/>
    </location>
</feature>
<dbReference type="Gene3D" id="3.40.50.2300">
    <property type="match status" value="1"/>
</dbReference>
<dbReference type="STRING" id="418702.BJN45_16735"/>
<evidence type="ECO:0000313" key="18">
    <source>
        <dbReference type="Proteomes" id="UP000187526"/>
    </source>
</evidence>
<evidence type="ECO:0000256" key="5">
    <source>
        <dbReference type="ARBA" id="ARBA00022741"/>
    </source>
</evidence>
<dbReference type="SUPFAM" id="SSF55874">
    <property type="entry name" value="ATPase domain of HSP90 chaperone/DNA topoisomerase II/histidine kinase"/>
    <property type="match status" value="1"/>
</dbReference>
<evidence type="ECO:0000256" key="1">
    <source>
        <dbReference type="ARBA" id="ARBA00000085"/>
    </source>
</evidence>
<evidence type="ECO:0000256" key="10">
    <source>
        <dbReference type="ARBA" id="ARBA00064003"/>
    </source>
</evidence>
<dbReference type="InterPro" id="IPR036890">
    <property type="entry name" value="HATPase_C_sf"/>
</dbReference>
<dbReference type="Gene3D" id="3.30.565.10">
    <property type="entry name" value="Histidine kinase-like ATPase, C-terminal domain"/>
    <property type="match status" value="1"/>
</dbReference>
<dbReference type="AlphaFoldDB" id="A0A1R1HZD6"/>
<comment type="subunit">
    <text evidence="10">At low DSF concentrations, interacts with RpfF.</text>
</comment>
<dbReference type="PANTHER" id="PTHR45339:SF6">
    <property type="entry name" value="SENSORY HISTIDINE PROTEIN KINASE"/>
    <property type="match status" value="1"/>
</dbReference>
<comment type="catalytic activity">
    <reaction evidence="1">
        <text>ATP + protein L-histidine = ADP + protein N-phospho-L-histidine.</text>
        <dbReference type="EC" id="2.7.13.3"/>
    </reaction>
</comment>
<dbReference type="SMART" id="SM00448">
    <property type="entry name" value="REC"/>
    <property type="match status" value="1"/>
</dbReference>
<dbReference type="Proteomes" id="UP000187526">
    <property type="component" value="Unassembled WGS sequence"/>
</dbReference>
<dbReference type="InterPro" id="IPR005467">
    <property type="entry name" value="His_kinase_dom"/>
</dbReference>
<dbReference type="CDD" id="cd17546">
    <property type="entry name" value="REC_hyHK_CKI1_RcsC-like"/>
    <property type="match status" value="1"/>
</dbReference>
<dbReference type="CDD" id="cd00082">
    <property type="entry name" value="HisKA"/>
    <property type="match status" value="1"/>
</dbReference>
<evidence type="ECO:0000256" key="4">
    <source>
        <dbReference type="ARBA" id="ARBA00022679"/>
    </source>
</evidence>
<dbReference type="Gene3D" id="1.10.287.130">
    <property type="match status" value="1"/>
</dbReference>